<reference evidence="1" key="2">
    <citation type="submission" date="2020-09" db="EMBL/GenBank/DDBJ databases">
        <authorList>
            <person name="Sun Q."/>
            <person name="Zhou Y."/>
        </authorList>
    </citation>
    <scope>NUCLEOTIDE SEQUENCE</scope>
    <source>
        <strain evidence="1">CGMCC 1.15367</strain>
    </source>
</reference>
<name>A0A917E3Y5_9HYPH</name>
<evidence type="ECO:0000313" key="2">
    <source>
        <dbReference type="Proteomes" id="UP000644699"/>
    </source>
</evidence>
<organism evidence="1 2">
    <name type="scientific">Aureimonas endophytica</name>
    <dbReference type="NCBI Taxonomy" id="2027858"/>
    <lineage>
        <taxon>Bacteria</taxon>
        <taxon>Pseudomonadati</taxon>
        <taxon>Pseudomonadota</taxon>
        <taxon>Alphaproteobacteria</taxon>
        <taxon>Hyphomicrobiales</taxon>
        <taxon>Aurantimonadaceae</taxon>
        <taxon>Aureimonas</taxon>
    </lineage>
</organism>
<dbReference type="RefSeq" id="WP_188907786.1">
    <property type="nucleotide sequence ID" value="NZ_BMIQ01000002.1"/>
</dbReference>
<dbReference type="Proteomes" id="UP000644699">
    <property type="component" value="Unassembled WGS sequence"/>
</dbReference>
<comment type="caution">
    <text evidence="1">The sequence shown here is derived from an EMBL/GenBank/DDBJ whole genome shotgun (WGS) entry which is preliminary data.</text>
</comment>
<dbReference type="AlphaFoldDB" id="A0A917E3Y5"/>
<sequence>MCSLCGVLGVETHWTDAVARPGVFSRNEAARERKLERARRIRLANRVLGAYRLTLSDFQGRAYLLATATGKTEVIETLAHLWPTAEKLAGRPFDPLDDGLLARLEREA</sequence>
<reference evidence="1" key="1">
    <citation type="journal article" date="2014" name="Int. J. Syst. Evol. Microbiol.">
        <title>Complete genome sequence of Corynebacterium casei LMG S-19264T (=DSM 44701T), isolated from a smear-ripened cheese.</title>
        <authorList>
            <consortium name="US DOE Joint Genome Institute (JGI-PGF)"/>
            <person name="Walter F."/>
            <person name="Albersmeier A."/>
            <person name="Kalinowski J."/>
            <person name="Ruckert C."/>
        </authorList>
    </citation>
    <scope>NUCLEOTIDE SEQUENCE</scope>
    <source>
        <strain evidence="1">CGMCC 1.15367</strain>
    </source>
</reference>
<evidence type="ECO:0000313" key="1">
    <source>
        <dbReference type="EMBL" id="GGD98822.1"/>
    </source>
</evidence>
<keyword evidence="2" id="KW-1185">Reference proteome</keyword>
<accession>A0A917E3Y5</accession>
<dbReference type="EMBL" id="BMIQ01000002">
    <property type="protein sequence ID" value="GGD98822.1"/>
    <property type="molecule type" value="Genomic_DNA"/>
</dbReference>
<proteinExistence type="predicted"/>
<gene>
    <name evidence="1" type="ORF">GCM10011390_16990</name>
</gene>
<protein>
    <submittedName>
        <fullName evidence="1">Uncharacterized protein</fullName>
    </submittedName>
</protein>